<dbReference type="RefSeq" id="WP_079571242.1">
    <property type="nucleotide sequence ID" value="NZ_FUZQ01000001.1"/>
</dbReference>
<organism evidence="1 2">
    <name type="scientific">Krasilnikoviella flava</name>
    <dbReference type="NCBI Taxonomy" id="526729"/>
    <lineage>
        <taxon>Bacteria</taxon>
        <taxon>Bacillati</taxon>
        <taxon>Actinomycetota</taxon>
        <taxon>Actinomycetes</taxon>
        <taxon>Micrococcales</taxon>
        <taxon>Promicromonosporaceae</taxon>
        <taxon>Krasilnikoviella</taxon>
    </lineage>
</organism>
<dbReference type="STRING" id="526729.SAMN04324258_0811"/>
<dbReference type="AlphaFoldDB" id="A0A1T5IQF1"/>
<dbReference type="Proteomes" id="UP000189777">
    <property type="component" value="Unassembled WGS sequence"/>
</dbReference>
<accession>A0A1T5IQF1</accession>
<protein>
    <submittedName>
        <fullName evidence="1">Uncharacterized protein</fullName>
    </submittedName>
</protein>
<sequence length="236" mass="25658">MLPTLAPDTTAAEARAALDEAGWREVGTGDWAWVLASPDDRLAARVTPFDPAFRMFADSCLTGRPNPFLVRIDDVVPLRRKGYVVVMERLHPADEAQAKGLVASLGIATSTDPAPDDGESAALADHPDVVDLRRRIQELLAEGARRFRLWGGADVKPGNVLQTADGRLRLTDPVFVRGFDMFRAIRDGRGDLLGDFSRADLEDFLTIPVFEPGPETDALRRTVAGLALGDAQRITS</sequence>
<evidence type="ECO:0000313" key="1">
    <source>
        <dbReference type="EMBL" id="SKC41414.1"/>
    </source>
</evidence>
<proteinExistence type="predicted"/>
<evidence type="ECO:0000313" key="2">
    <source>
        <dbReference type="Proteomes" id="UP000189777"/>
    </source>
</evidence>
<name>A0A1T5IQF1_9MICO</name>
<reference evidence="1 2" key="1">
    <citation type="submission" date="2017-02" db="EMBL/GenBank/DDBJ databases">
        <authorList>
            <person name="Peterson S.W."/>
        </authorList>
    </citation>
    <scope>NUCLEOTIDE SEQUENCE [LARGE SCALE GENOMIC DNA]</scope>
    <source>
        <strain evidence="1 2">DSM 21481</strain>
    </source>
</reference>
<gene>
    <name evidence="1" type="ORF">SAMN04324258_0811</name>
</gene>
<dbReference type="EMBL" id="FUZQ01000001">
    <property type="protein sequence ID" value="SKC41414.1"/>
    <property type="molecule type" value="Genomic_DNA"/>
</dbReference>
<keyword evidence="2" id="KW-1185">Reference proteome</keyword>
<dbReference type="OrthoDB" id="8479221at2"/>